<keyword evidence="2" id="KW-1185">Reference proteome</keyword>
<dbReference type="AlphaFoldDB" id="A0A815ZEI6"/>
<evidence type="ECO:0000313" key="1">
    <source>
        <dbReference type="EMBL" id="CAF1581751.1"/>
    </source>
</evidence>
<accession>A0A815ZEI6</accession>
<proteinExistence type="predicted"/>
<comment type="caution">
    <text evidence="1">The sequence shown here is derived from an EMBL/GenBank/DDBJ whole genome shotgun (WGS) entry which is preliminary data.</text>
</comment>
<name>A0A815ZEI6_ADIRI</name>
<evidence type="ECO:0000313" key="2">
    <source>
        <dbReference type="Proteomes" id="UP000663828"/>
    </source>
</evidence>
<dbReference type="EMBL" id="CAJNOR010005976">
    <property type="protein sequence ID" value="CAF1581751.1"/>
    <property type="molecule type" value="Genomic_DNA"/>
</dbReference>
<gene>
    <name evidence="1" type="ORF">XAT740_LOCUS45585</name>
</gene>
<reference evidence="1" key="1">
    <citation type="submission" date="2021-02" db="EMBL/GenBank/DDBJ databases">
        <authorList>
            <person name="Nowell W R."/>
        </authorList>
    </citation>
    <scope>NUCLEOTIDE SEQUENCE</scope>
</reference>
<protein>
    <submittedName>
        <fullName evidence="1">Uncharacterized protein</fullName>
    </submittedName>
</protein>
<dbReference type="Proteomes" id="UP000663828">
    <property type="component" value="Unassembled WGS sequence"/>
</dbReference>
<sequence length="210" mass="24356">DPIKFSIGSDGIRWDPVGFEYHEAVKKFAICWYVLGGKQCYEFVRSNLSDCILALTTLDDLINKLNMTLNEAQFRYHWSYPEGSQSLMVFRKWNIIKLASSFDDFKAIYNSSEIAPLLNVHTFQSISTEDDPSNFPKPLLLSAYGVNNKFKTMDVYIQSLLGLRCSYYWFFDRKYLSAMRLASRFFASLPDFKVDSHQHAFGVDIPNDWT</sequence>
<organism evidence="1 2">
    <name type="scientific">Adineta ricciae</name>
    <name type="common">Rotifer</name>
    <dbReference type="NCBI Taxonomy" id="249248"/>
    <lineage>
        <taxon>Eukaryota</taxon>
        <taxon>Metazoa</taxon>
        <taxon>Spiralia</taxon>
        <taxon>Gnathifera</taxon>
        <taxon>Rotifera</taxon>
        <taxon>Eurotatoria</taxon>
        <taxon>Bdelloidea</taxon>
        <taxon>Adinetida</taxon>
        <taxon>Adinetidae</taxon>
        <taxon>Adineta</taxon>
    </lineage>
</organism>
<feature type="non-terminal residue" evidence="1">
    <location>
        <position position="1"/>
    </location>
</feature>